<keyword evidence="2" id="KW-0597">Phosphoprotein</keyword>
<sequence length="615" mass="68535">MASMMMDSSERAEATEGRDGGPLPMKFFSTWEVRKVPPNCVSRSCSLTITRLQILQEIEPGLQSVVVSVSMKTPHRSLRSNELEVPANGVMNIPQNLTFSLEYPHFLKRGGNDLQIRLQRKKRYRNRTIRGYKTLARGEVNMSLVLQKSFQGVVKLFSEKNPEPLAMVTVSSLTSTPADHQTEGVSSEEEEDELVFSDELAERGGSDSDSIENMDPSHYEEASSVALPKISLKQPSSVLRLLKLRTTGSRDETVYQHQTFGSFDLGLNRNSTRSRSPSETLEPLDMPEIALIEGRLWLVKEREDHLLPKVLHSLGEPFLNTPTECTSSSLLSLLNTLHNLWHKSNPFLLLVTGDKQFLSALLRAYVTGPQFPIWLYFLTDIEKTLRTVSSPSAPSLTAAAPEKPAQKENEEEKYSHQSISGILARLKVELQYHPLPIAQAELVMEQVEPNTSTGSRSIPFIHSVIMGPWESDTELIHPSSPSTPTDSQQQQLQHPEIHLEYWGGKKDSQKSSVKVRSVMATVVPGPLLSITAIIRKKGGIRIRRFKDTGGENSIISVTASHMMCRSSAKNEPINATIDGLEWQVLTNIKLSAQWNHTPLATFPRATCQTPPSSNS</sequence>
<organism evidence="5 6">
    <name type="scientific">Amphimedon queenslandica</name>
    <name type="common">Sponge</name>
    <dbReference type="NCBI Taxonomy" id="400682"/>
    <lineage>
        <taxon>Eukaryota</taxon>
        <taxon>Metazoa</taxon>
        <taxon>Porifera</taxon>
        <taxon>Demospongiae</taxon>
        <taxon>Heteroscleromorpha</taxon>
        <taxon>Haplosclerida</taxon>
        <taxon>Niphatidae</taxon>
        <taxon>Amphimedon</taxon>
    </lineage>
</organism>
<feature type="region of interest" description="Disordered" evidence="3">
    <location>
        <begin position="390"/>
        <end position="414"/>
    </location>
</feature>
<reference evidence="5" key="2">
    <citation type="submission" date="2024-06" db="UniProtKB">
        <authorList>
            <consortium name="EnsemblMetazoa"/>
        </authorList>
    </citation>
    <scope>IDENTIFICATION</scope>
</reference>
<feature type="compositionally biased region" description="Low complexity" evidence="3">
    <location>
        <begin position="390"/>
        <end position="401"/>
    </location>
</feature>
<evidence type="ECO:0000256" key="2">
    <source>
        <dbReference type="ARBA" id="ARBA00022553"/>
    </source>
</evidence>
<reference evidence="6" key="1">
    <citation type="journal article" date="2010" name="Nature">
        <title>The Amphimedon queenslandica genome and the evolution of animal complexity.</title>
        <authorList>
            <person name="Srivastava M."/>
            <person name="Simakov O."/>
            <person name="Chapman J."/>
            <person name="Fahey B."/>
            <person name="Gauthier M.E."/>
            <person name="Mitros T."/>
            <person name="Richards G.S."/>
            <person name="Conaco C."/>
            <person name="Dacre M."/>
            <person name="Hellsten U."/>
            <person name="Larroux C."/>
            <person name="Putnam N.H."/>
            <person name="Stanke M."/>
            <person name="Adamska M."/>
            <person name="Darling A."/>
            <person name="Degnan S.M."/>
            <person name="Oakley T.H."/>
            <person name="Plachetzki D.C."/>
            <person name="Zhai Y."/>
            <person name="Adamski M."/>
            <person name="Calcino A."/>
            <person name="Cummins S.F."/>
            <person name="Goodstein D.M."/>
            <person name="Harris C."/>
            <person name="Jackson D.J."/>
            <person name="Leys S.P."/>
            <person name="Shu S."/>
            <person name="Woodcroft B.J."/>
            <person name="Vervoort M."/>
            <person name="Kosik K.S."/>
            <person name="Manning G."/>
            <person name="Degnan B.M."/>
            <person name="Rokhsar D.S."/>
        </authorList>
    </citation>
    <scope>NUCLEOTIDE SEQUENCE [LARGE SCALE GENOMIC DNA]</scope>
</reference>
<evidence type="ECO:0000256" key="1">
    <source>
        <dbReference type="ARBA" id="ARBA00008590"/>
    </source>
</evidence>
<dbReference type="InterPro" id="IPR057541">
    <property type="entry name" value="PACS1/2_N"/>
</dbReference>
<evidence type="ECO:0000313" key="5">
    <source>
        <dbReference type="EnsemblMetazoa" id="XP_019849869.1"/>
    </source>
</evidence>
<dbReference type="GO" id="GO:0072659">
    <property type="term" value="P:protein localization to plasma membrane"/>
    <property type="evidence" value="ECO:0007669"/>
    <property type="project" value="TreeGrafter"/>
</dbReference>
<dbReference type="KEGG" id="aqu:100633464"/>
<dbReference type="Proteomes" id="UP000007879">
    <property type="component" value="Unassembled WGS sequence"/>
</dbReference>
<dbReference type="InterPro" id="IPR019381">
    <property type="entry name" value="PACS1/2_C"/>
</dbReference>
<evidence type="ECO:0000313" key="6">
    <source>
        <dbReference type="Proteomes" id="UP000007879"/>
    </source>
</evidence>
<accession>A0AAN0IYM8</accession>
<keyword evidence="6" id="KW-1185">Reference proteome</keyword>
<name>A0AAN0IYM8_AMPQE</name>
<feature type="compositionally biased region" description="Basic and acidic residues" evidence="3">
    <location>
        <begin position="404"/>
        <end position="414"/>
    </location>
</feature>
<dbReference type="Pfam" id="PF25332">
    <property type="entry name" value="C2_PACS_N"/>
    <property type="match status" value="1"/>
</dbReference>
<evidence type="ECO:0000256" key="3">
    <source>
        <dbReference type="SAM" id="MobiDB-lite"/>
    </source>
</evidence>
<dbReference type="PANTHER" id="PTHR13280">
    <property type="entry name" value="PHOSPHOFURIN ACIDIC CLUSTER SORTING PROTEIN"/>
    <property type="match status" value="1"/>
</dbReference>
<feature type="domain" description="Phosphofurin acidic cluster sorting protein 1/2 N-terminal C2" evidence="4">
    <location>
        <begin position="23"/>
        <end position="160"/>
    </location>
</feature>
<feature type="region of interest" description="Disordered" evidence="3">
    <location>
        <begin position="172"/>
        <end position="224"/>
    </location>
</feature>
<dbReference type="EnsemblMetazoa" id="XM_019994310.1">
    <property type="protein sequence ID" value="XP_019849869.1"/>
    <property type="gene ID" value="LOC100633464"/>
</dbReference>
<feature type="region of interest" description="Disordered" evidence="3">
    <location>
        <begin position="474"/>
        <end position="493"/>
    </location>
</feature>
<dbReference type="RefSeq" id="XP_019849869.1">
    <property type="nucleotide sequence ID" value="XM_019994310.1"/>
</dbReference>
<proteinExistence type="inferred from homology"/>
<feature type="compositionally biased region" description="Basic and acidic residues" evidence="3">
    <location>
        <begin position="8"/>
        <end position="19"/>
    </location>
</feature>
<dbReference type="GeneID" id="100633464"/>
<feature type="region of interest" description="Disordered" evidence="3">
    <location>
        <begin position="1"/>
        <end position="21"/>
    </location>
</feature>
<protein>
    <recommendedName>
        <fullName evidence="4">Phosphofurin acidic cluster sorting protein 1/2 N-terminal C2 domain-containing protein</fullName>
    </recommendedName>
</protein>
<feature type="compositionally biased region" description="Low complexity" evidence="3">
    <location>
        <begin position="477"/>
        <end position="493"/>
    </location>
</feature>
<feature type="compositionally biased region" description="Acidic residues" evidence="3">
    <location>
        <begin position="186"/>
        <end position="196"/>
    </location>
</feature>
<dbReference type="PANTHER" id="PTHR13280:SF17">
    <property type="entry name" value="KRUEPPEL TARGET AT 95D, ISOFORM A"/>
    <property type="match status" value="1"/>
</dbReference>
<comment type="similarity">
    <text evidence="1">Belongs to the PACS family.</text>
</comment>
<evidence type="ECO:0000259" key="4">
    <source>
        <dbReference type="Pfam" id="PF25332"/>
    </source>
</evidence>
<dbReference type="AlphaFoldDB" id="A0AAN0IYM8"/>